<evidence type="ECO:0000256" key="2">
    <source>
        <dbReference type="ARBA" id="ARBA00022670"/>
    </source>
</evidence>
<evidence type="ECO:0000256" key="1">
    <source>
        <dbReference type="ARBA" id="ARBA00006814"/>
    </source>
</evidence>
<dbReference type="NCBIfam" id="TIGR00072">
    <property type="entry name" value="hydrog_prot"/>
    <property type="match status" value="1"/>
</dbReference>
<dbReference type="CDD" id="cd06062">
    <property type="entry name" value="H2MP_MemB-H2up"/>
    <property type="match status" value="1"/>
</dbReference>
<dbReference type="PANTHER" id="PTHR30302">
    <property type="entry name" value="HYDROGENASE 1 MATURATION PROTEASE"/>
    <property type="match status" value="1"/>
</dbReference>
<sequence>MKVAIVGAGTIIFKDEGVGVYAQKYIDKNYTFEDDVTLVDGGVLGFQLMTYYQDYDKVLILDTITMEDEIGSIYNLPANEMLGLGSYKQTAHEVEIVEMLEICSVLDKMAEVNIIGIIPQDIISVNIGLSDTIKEKFFQFINAAMAELDKAGIKYKKNDKEYSLEDVILSYSNPQSEYKNGYQANYQV</sequence>
<dbReference type="GO" id="GO:0008047">
    <property type="term" value="F:enzyme activator activity"/>
    <property type="evidence" value="ECO:0007669"/>
    <property type="project" value="InterPro"/>
</dbReference>
<dbReference type="EMBL" id="CP043617">
    <property type="protein sequence ID" value="QFR48968.1"/>
    <property type="molecule type" value="Genomic_DNA"/>
</dbReference>
<name>A0A5P8NZU3_9BACT</name>
<accession>A0A5P8NZU3</accession>
<protein>
    <submittedName>
        <fullName evidence="5">Hydrogenase maturation protease</fullName>
    </submittedName>
</protein>
<reference evidence="5 6" key="1">
    <citation type="submission" date="2019-09" db="EMBL/GenBank/DDBJ databases">
        <title>Sulfurimonas gotlandica sp. nov., a chemoautotrophic and psychrotolerant epsilonproteobacterium isolated from a pelagic redoxcline, and an emended description of the genus Sulfurimonas.</title>
        <authorList>
            <person name="Wang S."/>
            <person name="Jiang L."/>
            <person name="Shao S."/>
        </authorList>
    </citation>
    <scope>NUCLEOTIDE SEQUENCE [LARGE SCALE GENOMIC DNA]</scope>
    <source>
        <strain evidence="5 6">GYSZ_1</strain>
    </source>
</reference>
<dbReference type="InterPro" id="IPR023430">
    <property type="entry name" value="Pept_HybD-like_dom_sf"/>
</dbReference>
<dbReference type="GO" id="GO:0004190">
    <property type="term" value="F:aspartic-type endopeptidase activity"/>
    <property type="evidence" value="ECO:0007669"/>
    <property type="project" value="UniProtKB-KW"/>
</dbReference>
<dbReference type="RefSeq" id="WP_152306911.1">
    <property type="nucleotide sequence ID" value="NZ_CP043617.1"/>
</dbReference>
<dbReference type="Gene3D" id="3.40.50.1450">
    <property type="entry name" value="HybD-like"/>
    <property type="match status" value="1"/>
</dbReference>
<dbReference type="InterPro" id="IPR000671">
    <property type="entry name" value="Peptidase_A31"/>
</dbReference>
<evidence type="ECO:0000256" key="4">
    <source>
        <dbReference type="ARBA" id="ARBA00022801"/>
    </source>
</evidence>
<gene>
    <name evidence="5" type="ORF">FJR48_04220</name>
</gene>
<dbReference type="Pfam" id="PF01750">
    <property type="entry name" value="HycI"/>
    <property type="match status" value="1"/>
</dbReference>
<keyword evidence="6" id="KW-1185">Reference proteome</keyword>
<dbReference type="Proteomes" id="UP000326944">
    <property type="component" value="Chromosome"/>
</dbReference>
<keyword evidence="3" id="KW-0064">Aspartyl protease</keyword>
<dbReference type="PRINTS" id="PR00446">
    <property type="entry name" value="HYDRGNUPTAKE"/>
</dbReference>
<dbReference type="SUPFAM" id="SSF53163">
    <property type="entry name" value="HybD-like"/>
    <property type="match status" value="1"/>
</dbReference>
<comment type="similarity">
    <text evidence="1">Belongs to the peptidase A31 family.</text>
</comment>
<dbReference type="AlphaFoldDB" id="A0A5P8NZU3"/>
<dbReference type="KEGG" id="sulg:FJR48_04220"/>
<evidence type="ECO:0000313" key="6">
    <source>
        <dbReference type="Proteomes" id="UP000326944"/>
    </source>
</evidence>
<evidence type="ECO:0000313" key="5">
    <source>
        <dbReference type="EMBL" id="QFR48968.1"/>
    </source>
</evidence>
<organism evidence="5 6">
    <name type="scientific">Sulfurimonas lithotrophica</name>
    <dbReference type="NCBI Taxonomy" id="2590022"/>
    <lineage>
        <taxon>Bacteria</taxon>
        <taxon>Pseudomonadati</taxon>
        <taxon>Campylobacterota</taxon>
        <taxon>Epsilonproteobacteria</taxon>
        <taxon>Campylobacterales</taxon>
        <taxon>Sulfurimonadaceae</taxon>
        <taxon>Sulfurimonas</taxon>
    </lineage>
</organism>
<keyword evidence="4" id="KW-0378">Hydrolase</keyword>
<evidence type="ECO:0000256" key="3">
    <source>
        <dbReference type="ARBA" id="ARBA00022750"/>
    </source>
</evidence>
<dbReference type="GO" id="GO:0016485">
    <property type="term" value="P:protein processing"/>
    <property type="evidence" value="ECO:0007669"/>
    <property type="project" value="TreeGrafter"/>
</dbReference>
<keyword evidence="2 5" id="KW-0645">Protease</keyword>
<proteinExistence type="inferred from homology"/>
<dbReference type="OrthoDB" id="9792731at2"/>
<dbReference type="PANTHER" id="PTHR30302:SF1">
    <property type="entry name" value="HYDROGENASE 2 MATURATION PROTEASE"/>
    <property type="match status" value="1"/>
</dbReference>